<proteinExistence type="predicted"/>
<dbReference type="PANTHER" id="PTHR35569">
    <property type="entry name" value="CYANAMIDE HYDRATASE DDI2-RELATED"/>
    <property type="match status" value="1"/>
</dbReference>
<dbReference type="SUPFAM" id="SSF109604">
    <property type="entry name" value="HD-domain/PDEase-like"/>
    <property type="match status" value="1"/>
</dbReference>
<evidence type="ECO:0008006" key="3">
    <source>
        <dbReference type="Google" id="ProtNLM"/>
    </source>
</evidence>
<name>A0A2W7CTU9_9HYPH</name>
<dbReference type="Gene3D" id="1.10.3210.10">
    <property type="entry name" value="Hypothetical protein af1432"/>
    <property type="match status" value="1"/>
</dbReference>
<dbReference type="PANTHER" id="PTHR35569:SF1">
    <property type="entry name" value="CYANAMIDE HYDRATASE DDI2-RELATED"/>
    <property type="match status" value="1"/>
</dbReference>
<gene>
    <name evidence="1" type="ORF">B5V02_02265</name>
</gene>
<accession>A0A2W7CTU9</accession>
<dbReference type="Proteomes" id="UP000248616">
    <property type="component" value="Unassembled WGS sequence"/>
</dbReference>
<dbReference type="AlphaFoldDB" id="A0A2W7CTU9"/>
<evidence type="ECO:0000313" key="1">
    <source>
        <dbReference type="EMBL" id="PZV40113.1"/>
    </source>
</evidence>
<keyword evidence="2" id="KW-1185">Reference proteome</keyword>
<organism evidence="1 2">
    <name type="scientific">Mesorhizobium kowhaii</name>
    <dbReference type="NCBI Taxonomy" id="1300272"/>
    <lineage>
        <taxon>Bacteria</taxon>
        <taxon>Pseudomonadati</taxon>
        <taxon>Pseudomonadota</taxon>
        <taxon>Alphaproteobacteria</taxon>
        <taxon>Hyphomicrobiales</taxon>
        <taxon>Phyllobacteriaceae</taxon>
        <taxon>Mesorhizobium</taxon>
    </lineage>
</organism>
<dbReference type="EMBL" id="MZXV01000012">
    <property type="protein sequence ID" value="PZV40113.1"/>
    <property type="molecule type" value="Genomic_DNA"/>
</dbReference>
<protein>
    <recommendedName>
        <fullName evidence="3">Phosphohydrolase</fullName>
    </recommendedName>
</protein>
<evidence type="ECO:0000313" key="2">
    <source>
        <dbReference type="Proteomes" id="UP000248616"/>
    </source>
</evidence>
<sequence>MAFLAAREVTDVIRSKVGLLKPVDLELSDLAPPDTRMVKDAEEYAGATHTQDLLTHAYRTYYFGAMLGAYYKLKYDRESHFAAAVLHDIGLTESRIAPLKQCCFAVSGGRQAHDFLLDRHHPPAQAQVVGDAISAHLNLHVPAREYGEIASLVAKGAICDLFGFERRKLPESFKSDLLHAYPAGDIRAALQSDQELATGSRLDIGRKLFGGLPERIWIHDIE</sequence>
<reference evidence="2" key="1">
    <citation type="submission" date="2017-03" db="EMBL/GenBank/DDBJ databases">
        <authorList>
            <person name="Safronova V.I."/>
            <person name="Sazanova A.L."/>
            <person name="Chirak E.R."/>
        </authorList>
    </citation>
    <scope>NUCLEOTIDE SEQUENCE [LARGE SCALE GENOMIC DNA]</scope>
    <source>
        <strain evidence="2">Ach-343</strain>
    </source>
</reference>
<comment type="caution">
    <text evidence="1">The sequence shown here is derived from an EMBL/GenBank/DDBJ whole genome shotgun (WGS) entry which is preliminary data.</text>
</comment>